<protein>
    <submittedName>
        <fullName evidence="2">Uncharacterized protein</fullName>
    </submittedName>
</protein>
<feature type="region of interest" description="Disordered" evidence="1">
    <location>
        <begin position="1"/>
        <end position="37"/>
    </location>
</feature>
<organism evidence="2 3">
    <name type="scientific">Glonium stellatum</name>
    <dbReference type="NCBI Taxonomy" id="574774"/>
    <lineage>
        <taxon>Eukaryota</taxon>
        <taxon>Fungi</taxon>
        <taxon>Dikarya</taxon>
        <taxon>Ascomycota</taxon>
        <taxon>Pezizomycotina</taxon>
        <taxon>Dothideomycetes</taxon>
        <taxon>Pleosporomycetidae</taxon>
        <taxon>Gloniales</taxon>
        <taxon>Gloniaceae</taxon>
        <taxon>Glonium</taxon>
    </lineage>
</organism>
<feature type="compositionally biased region" description="Acidic residues" evidence="1">
    <location>
        <begin position="1"/>
        <end position="28"/>
    </location>
</feature>
<accession>A0A8E2EUJ8</accession>
<gene>
    <name evidence="2" type="ORF">AOQ84DRAFT_380084</name>
</gene>
<keyword evidence="3" id="KW-1185">Reference proteome</keyword>
<evidence type="ECO:0000313" key="2">
    <source>
        <dbReference type="EMBL" id="OCL04943.1"/>
    </source>
</evidence>
<dbReference type="Proteomes" id="UP000250140">
    <property type="component" value="Unassembled WGS sequence"/>
</dbReference>
<name>A0A8E2EUJ8_9PEZI</name>
<evidence type="ECO:0000256" key="1">
    <source>
        <dbReference type="SAM" id="MobiDB-lite"/>
    </source>
</evidence>
<dbReference type="EMBL" id="KV750404">
    <property type="protein sequence ID" value="OCL04943.1"/>
    <property type="molecule type" value="Genomic_DNA"/>
</dbReference>
<dbReference type="AlphaFoldDB" id="A0A8E2EUJ8"/>
<sequence>DGGEEEGMEGVEDGEEEDEDEEEGEEEAGAGPTAVVRPRVAARALVLDEEYGDEEGEEDEAVTYEGVIVIPSDDEVIVLSD</sequence>
<feature type="non-terminal residue" evidence="2">
    <location>
        <position position="1"/>
    </location>
</feature>
<reference evidence="2 3" key="1">
    <citation type="journal article" date="2016" name="Nat. Commun.">
        <title>Ectomycorrhizal ecology is imprinted in the genome of the dominant symbiotic fungus Cenococcum geophilum.</title>
        <authorList>
            <consortium name="DOE Joint Genome Institute"/>
            <person name="Peter M."/>
            <person name="Kohler A."/>
            <person name="Ohm R.A."/>
            <person name="Kuo A."/>
            <person name="Krutzmann J."/>
            <person name="Morin E."/>
            <person name="Arend M."/>
            <person name="Barry K.W."/>
            <person name="Binder M."/>
            <person name="Choi C."/>
            <person name="Clum A."/>
            <person name="Copeland A."/>
            <person name="Grisel N."/>
            <person name="Haridas S."/>
            <person name="Kipfer T."/>
            <person name="LaButti K."/>
            <person name="Lindquist E."/>
            <person name="Lipzen A."/>
            <person name="Maire R."/>
            <person name="Meier B."/>
            <person name="Mihaltcheva S."/>
            <person name="Molinier V."/>
            <person name="Murat C."/>
            <person name="Poggeler S."/>
            <person name="Quandt C.A."/>
            <person name="Sperisen C."/>
            <person name="Tritt A."/>
            <person name="Tisserant E."/>
            <person name="Crous P.W."/>
            <person name="Henrissat B."/>
            <person name="Nehls U."/>
            <person name="Egli S."/>
            <person name="Spatafora J.W."/>
            <person name="Grigoriev I.V."/>
            <person name="Martin F.M."/>
        </authorList>
    </citation>
    <scope>NUCLEOTIDE SEQUENCE [LARGE SCALE GENOMIC DNA]</scope>
    <source>
        <strain evidence="2 3">CBS 207.34</strain>
    </source>
</reference>
<evidence type="ECO:0000313" key="3">
    <source>
        <dbReference type="Proteomes" id="UP000250140"/>
    </source>
</evidence>
<proteinExistence type="predicted"/>